<keyword evidence="3" id="KW-1185">Reference proteome</keyword>
<name>A0ABQ8J4Y3_DERPT</name>
<reference evidence="2 3" key="1">
    <citation type="journal article" date="2018" name="J. Allergy Clin. Immunol.">
        <title>High-quality assembly of Dermatophagoides pteronyssinus genome and transcriptome reveals a wide range of novel allergens.</title>
        <authorList>
            <person name="Liu X.Y."/>
            <person name="Yang K.Y."/>
            <person name="Wang M.Q."/>
            <person name="Kwok J.S."/>
            <person name="Zeng X."/>
            <person name="Yang Z."/>
            <person name="Xiao X.J."/>
            <person name="Lau C.P."/>
            <person name="Li Y."/>
            <person name="Huang Z.M."/>
            <person name="Ba J.G."/>
            <person name="Yim A.K."/>
            <person name="Ouyang C.Y."/>
            <person name="Ngai S.M."/>
            <person name="Chan T.F."/>
            <person name="Leung E.L."/>
            <person name="Liu L."/>
            <person name="Liu Z.G."/>
            <person name="Tsui S.K."/>
        </authorList>
    </citation>
    <scope>NUCLEOTIDE SEQUENCE [LARGE SCALE GENOMIC DNA]</scope>
    <source>
        <strain evidence="2">Derp</strain>
    </source>
</reference>
<accession>A0ABQ8J4Y3</accession>
<evidence type="ECO:0000256" key="1">
    <source>
        <dbReference type="SAM" id="MobiDB-lite"/>
    </source>
</evidence>
<reference evidence="2 3" key="2">
    <citation type="journal article" date="2022" name="Mol. Biol. Evol.">
        <title>Comparative Genomics Reveals Insights into the Divergent Evolution of Astigmatic Mites and Household Pest Adaptations.</title>
        <authorList>
            <person name="Xiong Q."/>
            <person name="Wan A.T."/>
            <person name="Liu X."/>
            <person name="Fung C.S."/>
            <person name="Xiao X."/>
            <person name="Malainual N."/>
            <person name="Hou J."/>
            <person name="Wang L."/>
            <person name="Wang M."/>
            <person name="Yang K.Y."/>
            <person name="Cui Y."/>
            <person name="Leung E.L."/>
            <person name="Nong W."/>
            <person name="Shin S.K."/>
            <person name="Au S.W."/>
            <person name="Jeong K.Y."/>
            <person name="Chew F.T."/>
            <person name="Hui J.H."/>
            <person name="Leung T.F."/>
            <person name="Tungtrongchitr A."/>
            <person name="Zhong N."/>
            <person name="Liu Z."/>
            <person name="Tsui S.K."/>
        </authorList>
    </citation>
    <scope>NUCLEOTIDE SEQUENCE [LARGE SCALE GENOMIC DNA]</scope>
    <source>
        <strain evidence="2">Derp</strain>
    </source>
</reference>
<gene>
    <name evidence="2" type="ORF">DERP_010448</name>
</gene>
<dbReference type="EMBL" id="NJHN03000075">
    <property type="protein sequence ID" value="KAH9417634.1"/>
    <property type="molecule type" value="Genomic_DNA"/>
</dbReference>
<sequence>MVSKLMAFFECDGIINNDNNNNNNEQEKLDQNNKSSIIGQIQLSYTNTDNNNNYYYCHCGEYELNVTKNRKLNHLPEVKISAPATLSVATTHTNNTILYVRYLLFVIIASTKNIISNIENNFTTMTTTPYPLWQQKNNKNEDKYERPTIIKTILTTISSPTSSLLSFRPSSNTINSSSHSLSSLQLKKATTKDQMLNNPTGLKNNMTFIVVSDIINLETTMSPFSQMISRSKLLSNENEWNDEQKIHNITTTMSTTLINTNNVTLSKKSENSDNILSNNNTIMTGTEMIKNIIIEQNLKEKSVQIDHNQISKLNNFITKNWNKLNFNEKLLNESEQMIMLSDATHTNSNSTNNNFLQQHNIYRYYSQRQENDLKTLLSRYPSLRLPPPPPEFADDFDPVK</sequence>
<comment type="caution">
    <text evidence="2">The sequence shown here is derived from an EMBL/GenBank/DDBJ whole genome shotgun (WGS) entry which is preliminary data.</text>
</comment>
<evidence type="ECO:0000313" key="2">
    <source>
        <dbReference type="EMBL" id="KAH9417634.1"/>
    </source>
</evidence>
<protein>
    <submittedName>
        <fullName evidence="2">Uncharacterized protein</fullName>
    </submittedName>
</protein>
<evidence type="ECO:0000313" key="3">
    <source>
        <dbReference type="Proteomes" id="UP000887458"/>
    </source>
</evidence>
<feature type="region of interest" description="Disordered" evidence="1">
    <location>
        <begin position="380"/>
        <end position="400"/>
    </location>
</feature>
<dbReference type="Proteomes" id="UP000887458">
    <property type="component" value="Unassembled WGS sequence"/>
</dbReference>
<organism evidence="2 3">
    <name type="scientific">Dermatophagoides pteronyssinus</name>
    <name type="common">European house dust mite</name>
    <dbReference type="NCBI Taxonomy" id="6956"/>
    <lineage>
        <taxon>Eukaryota</taxon>
        <taxon>Metazoa</taxon>
        <taxon>Ecdysozoa</taxon>
        <taxon>Arthropoda</taxon>
        <taxon>Chelicerata</taxon>
        <taxon>Arachnida</taxon>
        <taxon>Acari</taxon>
        <taxon>Acariformes</taxon>
        <taxon>Sarcoptiformes</taxon>
        <taxon>Astigmata</taxon>
        <taxon>Psoroptidia</taxon>
        <taxon>Analgoidea</taxon>
        <taxon>Pyroglyphidae</taxon>
        <taxon>Dermatophagoidinae</taxon>
        <taxon>Dermatophagoides</taxon>
    </lineage>
</organism>
<proteinExistence type="predicted"/>